<dbReference type="EMBL" id="CADEPM010000005">
    <property type="protein sequence ID" value="CAB3406323.1"/>
    <property type="molecule type" value="Genomic_DNA"/>
</dbReference>
<dbReference type="PANTHER" id="PTHR24064">
    <property type="entry name" value="SOLUTE CARRIER FAMILY 22 MEMBER"/>
    <property type="match status" value="1"/>
</dbReference>
<evidence type="ECO:0000256" key="1">
    <source>
        <dbReference type="ARBA" id="ARBA00004141"/>
    </source>
</evidence>
<feature type="compositionally biased region" description="Low complexity" evidence="5">
    <location>
        <begin position="465"/>
        <end position="476"/>
    </location>
</feature>
<reference evidence="7 8" key="1">
    <citation type="submission" date="2020-04" db="EMBL/GenBank/DDBJ databases">
        <authorList>
            <person name="Laetsch R D."/>
            <person name="Stevens L."/>
            <person name="Kumar S."/>
            <person name="Blaxter L. M."/>
        </authorList>
    </citation>
    <scope>NUCLEOTIDE SEQUENCE [LARGE SCALE GENOMIC DNA]</scope>
</reference>
<protein>
    <recommendedName>
        <fullName evidence="9">Major facilitator superfamily (MFS) profile domain-containing protein</fullName>
    </recommendedName>
</protein>
<keyword evidence="8" id="KW-1185">Reference proteome</keyword>
<evidence type="ECO:0000313" key="8">
    <source>
        <dbReference type="Proteomes" id="UP000494206"/>
    </source>
</evidence>
<evidence type="ECO:0008006" key="9">
    <source>
        <dbReference type="Google" id="ProtNLM"/>
    </source>
</evidence>
<feature type="transmembrane region" description="Helical" evidence="6">
    <location>
        <begin position="334"/>
        <end position="356"/>
    </location>
</feature>
<dbReference type="AlphaFoldDB" id="A0A8S1EY93"/>
<feature type="transmembrane region" description="Helical" evidence="6">
    <location>
        <begin position="362"/>
        <end position="386"/>
    </location>
</feature>
<feature type="transmembrane region" description="Helical" evidence="6">
    <location>
        <begin position="303"/>
        <end position="322"/>
    </location>
</feature>
<proteinExistence type="predicted"/>
<name>A0A8S1EY93_9PELO</name>
<dbReference type="OrthoDB" id="5296287at2759"/>
<sequence length="506" mass="57002">MACSGTWRLDTLITIFYQMSLFFSVQLLFVIFLDYMPRTTCDADNYCYKLNGKCMSNYDKNLPSLCPANDTKFLECVEDKKRLDFISAQYEYQHGCTGLRSFSISTVTFIGTLFGNTVLGSMADKLGRKPAYLTALAIGIPSIVLAAAVPGTVGWTYGSEMISPTMRLRLRTFPNWANARMMQVTVSYFTGEWRLESYWHSGLSLILVPIMLFLAESPVFLEQKQKYDEARAAREKIACICDLPYSEKKIDEVKKLKKVTIGRVFRSPHLRMNFLVLCWMWFYVGTCIYITDLNGGDMSKNFYVGQFFSGFMLSISRIILGVAEPLFKWLGRRLLFLTAQGISLICYIIILVALYTDSKSQIWYTITYICAYSFQSLCLEPCYLCLAELMPTDVRTTVGAVVNIVMRLGTIVASTTVPLKFIYEPALFWINLVLGSFGWLMIYIFLEESRFYNLQTVGQDDASEAEQGAAEGQTGSTSKNEIASGAEKPATDAENQAKSNAAENAT</sequence>
<dbReference type="GO" id="GO:0022857">
    <property type="term" value="F:transmembrane transporter activity"/>
    <property type="evidence" value="ECO:0007669"/>
    <property type="project" value="InterPro"/>
</dbReference>
<evidence type="ECO:0000256" key="5">
    <source>
        <dbReference type="SAM" id="MobiDB-lite"/>
    </source>
</evidence>
<organism evidence="7 8">
    <name type="scientific">Caenorhabditis bovis</name>
    <dbReference type="NCBI Taxonomy" id="2654633"/>
    <lineage>
        <taxon>Eukaryota</taxon>
        <taxon>Metazoa</taxon>
        <taxon>Ecdysozoa</taxon>
        <taxon>Nematoda</taxon>
        <taxon>Chromadorea</taxon>
        <taxon>Rhabditida</taxon>
        <taxon>Rhabditina</taxon>
        <taxon>Rhabditomorpha</taxon>
        <taxon>Rhabditoidea</taxon>
        <taxon>Rhabditidae</taxon>
        <taxon>Peloderinae</taxon>
        <taxon>Caenorhabditis</taxon>
    </lineage>
</organism>
<feature type="compositionally biased region" description="Polar residues" evidence="5">
    <location>
        <begin position="493"/>
        <end position="506"/>
    </location>
</feature>
<evidence type="ECO:0000313" key="7">
    <source>
        <dbReference type="EMBL" id="CAB3406323.1"/>
    </source>
</evidence>
<feature type="transmembrane region" description="Helical" evidence="6">
    <location>
        <begin position="198"/>
        <end position="221"/>
    </location>
</feature>
<gene>
    <name evidence="7" type="ORF">CBOVIS_LOCUS8407</name>
</gene>
<feature type="transmembrane region" description="Helical" evidence="6">
    <location>
        <begin position="12"/>
        <end position="33"/>
    </location>
</feature>
<keyword evidence="3 6" id="KW-1133">Transmembrane helix</keyword>
<dbReference type="Gene3D" id="1.20.1250.20">
    <property type="entry name" value="MFS general substrate transporter like domains"/>
    <property type="match status" value="1"/>
</dbReference>
<dbReference type="InterPro" id="IPR036259">
    <property type="entry name" value="MFS_trans_sf"/>
</dbReference>
<evidence type="ECO:0000256" key="2">
    <source>
        <dbReference type="ARBA" id="ARBA00022692"/>
    </source>
</evidence>
<evidence type="ECO:0000256" key="6">
    <source>
        <dbReference type="SAM" id="Phobius"/>
    </source>
</evidence>
<dbReference type="GO" id="GO:0016020">
    <property type="term" value="C:membrane"/>
    <property type="evidence" value="ECO:0007669"/>
    <property type="project" value="UniProtKB-SubCell"/>
</dbReference>
<dbReference type="InterPro" id="IPR005828">
    <property type="entry name" value="MFS_sugar_transport-like"/>
</dbReference>
<evidence type="ECO:0000256" key="3">
    <source>
        <dbReference type="ARBA" id="ARBA00022989"/>
    </source>
</evidence>
<dbReference type="Pfam" id="PF00083">
    <property type="entry name" value="Sugar_tr"/>
    <property type="match status" value="1"/>
</dbReference>
<accession>A0A8S1EY93</accession>
<comment type="caution">
    <text evidence="7">The sequence shown here is derived from an EMBL/GenBank/DDBJ whole genome shotgun (WGS) entry which is preliminary data.</text>
</comment>
<keyword evidence="2 6" id="KW-0812">Transmembrane</keyword>
<feature type="transmembrane region" description="Helical" evidence="6">
    <location>
        <begin position="398"/>
        <end position="421"/>
    </location>
</feature>
<dbReference type="SUPFAM" id="SSF103473">
    <property type="entry name" value="MFS general substrate transporter"/>
    <property type="match status" value="1"/>
</dbReference>
<comment type="subcellular location">
    <subcellularLocation>
        <location evidence="1">Membrane</location>
        <topology evidence="1">Multi-pass membrane protein</topology>
    </subcellularLocation>
</comment>
<evidence type="ECO:0000256" key="4">
    <source>
        <dbReference type="ARBA" id="ARBA00023136"/>
    </source>
</evidence>
<dbReference type="Proteomes" id="UP000494206">
    <property type="component" value="Unassembled WGS sequence"/>
</dbReference>
<feature type="transmembrane region" description="Helical" evidence="6">
    <location>
        <begin position="272"/>
        <end position="291"/>
    </location>
</feature>
<feature type="transmembrane region" description="Helical" evidence="6">
    <location>
        <begin position="131"/>
        <end position="157"/>
    </location>
</feature>
<feature type="transmembrane region" description="Helical" evidence="6">
    <location>
        <begin position="99"/>
        <end position="119"/>
    </location>
</feature>
<keyword evidence="4 6" id="KW-0472">Membrane</keyword>
<feature type="region of interest" description="Disordered" evidence="5">
    <location>
        <begin position="463"/>
        <end position="506"/>
    </location>
</feature>
<feature type="transmembrane region" description="Helical" evidence="6">
    <location>
        <begin position="427"/>
        <end position="446"/>
    </location>
</feature>